<protein>
    <submittedName>
        <fullName evidence="1">Uncharacterized protein</fullName>
    </submittedName>
</protein>
<organism evidence="1 2">
    <name type="scientific">Streptomyces cinnabarinus</name>
    <dbReference type="NCBI Taxonomy" id="67287"/>
    <lineage>
        <taxon>Bacteria</taxon>
        <taxon>Bacillati</taxon>
        <taxon>Actinomycetota</taxon>
        <taxon>Actinomycetes</taxon>
        <taxon>Kitasatosporales</taxon>
        <taxon>Streptomycetaceae</taxon>
        <taxon>Streptomyces</taxon>
    </lineage>
</organism>
<evidence type="ECO:0000313" key="1">
    <source>
        <dbReference type="EMBL" id="WAZ20145.1"/>
    </source>
</evidence>
<dbReference type="RefSeq" id="WP_269657833.1">
    <property type="nucleotide sequence ID" value="NZ_CP114413.1"/>
</dbReference>
<name>A0ABY7K6M0_9ACTN</name>
<proteinExistence type="predicted"/>
<sequence length="93" mass="9903">MLSQRDKAELAALAVLGVDPVGLDPGPADLLHAPGWQARVWPDAPTRKPCSACGRPATSTRLVPLPGLGPRWIDACRDHMVAGWRARSASITE</sequence>
<evidence type="ECO:0000313" key="2">
    <source>
        <dbReference type="Proteomes" id="UP001164439"/>
    </source>
</evidence>
<keyword evidence="2" id="KW-1185">Reference proteome</keyword>
<dbReference type="Proteomes" id="UP001164439">
    <property type="component" value="Chromosome"/>
</dbReference>
<gene>
    <name evidence="1" type="ORF">STRCI_001244</name>
</gene>
<reference evidence="1" key="1">
    <citation type="submission" date="2022-12" db="EMBL/GenBank/DDBJ databases">
        <authorList>
            <person name="Ruckert C."/>
            <person name="Busche T."/>
            <person name="Kalinowski J."/>
            <person name="Wittmann C."/>
        </authorList>
    </citation>
    <scope>NUCLEOTIDE SEQUENCE</scope>
    <source>
        <strain evidence="1">DSM 40467</strain>
    </source>
</reference>
<accession>A0ABY7K6M0</accession>
<dbReference type="EMBL" id="CP114413">
    <property type="protein sequence ID" value="WAZ20145.1"/>
    <property type="molecule type" value="Genomic_DNA"/>
</dbReference>